<dbReference type="Proteomes" id="UP001596411">
    <property type="component" value="Unassembled WGS sequence"/>
</dbReference>
<dbReference type="Pfam" id="PF00482">
    <property type="entry name" value="T2SSF"/>
    <property type="match status" value="1"/>
</dbReference>
<feature type="transmembrane region" description="Helical" evidence="6">
    <location>
        <begin position="134"/>
        <end position="156"/>
    </location>
</feature>
<keyword evidence="5 6" id="KW-0472">Membrane</keyword>
<sequence>MAVFLILGALTLLLAAWVCWLAAHRETAQAQRETGEPGWDFHGSERDSLPNAAGQQAMQRHHAYLESRLLGGGRSLWRQQASRRPWLAELALILRQAGFIGTRAQVQIMGAVLLVALGAAACGTLYGWQQGQPWSRAGLGGVAFGLLACVLGWWWIKACRARRTARLEEEVEMVVQVTRMLWDAGMTLEGVLRSLIINLGPIAPESVRELRLALQRIEAGQAREEVLEALAEVQRCEGLQDLLKLLAQVSASGGGARQSLISLSALIRDRRRTRIQEVVTKLSGKMSLVMMLFLFPALLIVLTGPAVVNLGGLFDALGS</sequence>
<comment type="caution">
    <text evidence="8">The sequence shown here is derived from an EMBL/GenBank/DDBJ whole genome shotgun (WGS) entry which is preliminary data.</text>
</comment>
<dbReference type="RefSeq" id="WP_346060613.1">
    <property type="nucleotide sequence ID" value="NZ_BAAADR010000001.1"/>
</dbReference>
<feature type="transmembrane region" description="Helical" evidence="6">
    <location>
        <begin position="288"/>
        <end position="308"/>
    </location>
</feature>
<evidence type="ECO:0000259" key="7">
    <source>
        <dbReference type="Pfam" id="PF00482"/>
    </source>
</evidence>
<evidence type="ECO:0000256" key="3">
    <source>
        <dbReference type="ARBA" id="ARBA00022692"/>
    </source>
</evidence>
<gene>
    <name evidence="8" type="ORF">ACFQH5_12570</name>
</gene>
<accession>A0ABW2EXD0</accession>
<dbReference type="PANTHER" id="PTHR35007">
    <property type="entry name" value="INTEGRAL MEMBRANE PROTEIN-RELATED"/>
    <property type="match status" value="1"/>
</dbReference>
<keyword evidence="9" id="KW-1185">Reference proteome</keyword>
<evidence type="ECO:0000313" key="8">
    <source>
        <dbReference type="EMBL" id="MFC7090382.1"/>
    </source>
</evidence>
<protein>
    <submittedName>
        <fullName evidence="8">Type II secretion system F family protein</fullName>
    </submittedName>
</protein>
<name>A0ABW2EXD0_9GAMM</name>
<evidence type="ECO:0000313" key="9">
    <source>
        <dbReference type="Proteomes" id="UP001596411"/>
    </source>
</evidence>
<keyword evidence="2" id="KW-1003">Cell membrane</keyword>
<reference evidence="9" key="1">
    <citation type="journal article" date="2019" name="Int. J. Syst. Evol. Microbiol.">
        <title>The Global Catalogue of Microorganisms (GCM) 10K type strain sequencing project: providing services to taxonomists for standard genome sequencing and annotation.</title>
        <authorList>
            <consortium name="The Broad Institute Genomics Platform"/>
            <consortium name="The Broad Institute Genome Sequencing Center for Infectious Disease"/>
            <person name="Wu L."/>
            <person name="Ma J."/>
        </authorList>
    </citation>
    <scope>NUCLEOTIDE SEQUENCE [LARGE SCALE GENOMIC DNA]</scope>
    <source>
        <strain evidence="9">CGMCC 1.13666</strain>
    </source>
</reference>
<keyword evidence="3 6" id="KW-0812">Transmembrane</keyword>
<dbReference type="EMBL" id="JBHSZP010000026">
    <property type="protein sequence ID" value="MFC7090382.1"/>
    <property type="molecule type" value="Genomic_DNA"/>
</dbReference>
<feature type="transmembrane region" description="Helical" evidence="6">
    <location>
        <begin position="108"/>
        <end position="128"/>
    </location>
</feature>
<organism evidence="8 9">
    <name type="scientific">Halomonas salifodinae</name>
    <dbReference type="NCBI Taxonomy" id="438745"/>
    <lineage>
        <taxon>Bacteria</taxon>
        <taxon>Pseudomonadati</taxon>
        <taxon>Pseudomonadota</taxon>
        <taxon>Gammaproteobacteria</taxon>
        <taxon>Oceanospirillales</taxon>
        <taxon>Halomonadaceae</taxon>
        <taxon>Halomonas</taxon>
    </lineage>
</organism>
<feature type="domain" description="Type II secretion system protein GspF" evidence="7">
    <location>
        <begin position="180"/>
        <end position="303"/>
    </location>
</feature>
<proteinExistence type="predicted"/>
<evidence type="ECO:0000256" key="6">
    <source>
        <dbReference type="SAM" id="Phobius"/>
    </source>
</evidence>
<keyword evidence="4 6" id="KW-1133">Transmembrane helix</keyword>
<dbReference type="PANTHER" id="PTHR35007:SF2">
    <property type="entry name" value="PILUS ASSEMBLE PROTEIN"/>
    <property type="match status" value="1"/>
</dbReference>
<evidence type="ECO:0000256" key="4">
    <source>
        <dbReference type="ARBA" id="ARBA00022989"/>
    </source>
</evidence>
<comment type="subcellular location">
    <subcellularLocation>
        <location evidence="1">Cell membrane</location>
        <topology evidence="1">Multi-pass membrane protein</topology>
    </subcellularLocation>
</comment>
<evidence type="ECO:0000256" key="5">
    <source>
        <dbReference type="ARBA" id="ARBA00023136"/>
    </source>
</evidence>
<dbReference type="InterPro" id="IPR018076">
    <property type="entry name" value="T2SS_GspF_dom"/>
</dbReference>
<evidence type="ECO:0000256" key="1">
    <source>
        <dbReference type="ARBA" id="ARBA00004651"/>
    </source>
</evidence>
<evidence type="ECO:0000256" key="2">
    <source>
        <dbReference type="ARBA" id="ARBA00022475"/>
    </source>
</evidence>